<evidence type="ECO:0000256" key="7">
    <source>
        <dbReference type="SAM" id="Phobius"/>
    </source>
</evidence>
<evidence type="ECO:0000256" key="3">
    <source>
        <dbReference type="ARBA" id="ARBA00022692"/>
    </source>
</evidence>
<dbReference type="PANTHER" id="PTHR43738">
    <property type="entry name" value="ABC TRANSPORTER, MEMBRANE PROTEIN"/>
    <property type="match status" value="1"/>
</dbReference>
<feature type="transmembrane region" description="Helical" evidence="7">
    <location>
        <begin position="309"/>
        <end position="332"/>
    </location>
</feature>
<evidence type="ECO:0000256" key="4">
    <source>
        <dbReference type="ARBA" id="ARBA00022989"/>
    </source>
</evidence>
<evidence type="ECO:0000313" key="10">
    <source>
        <dbReference type="Proteomes" id="UP001151088"/>
    </source>
</evidence>
<feature type="region of interest" description="Disordered" evidence="6">
    <location>
        <begin position="199"/>
        <end position="244"/>
    </location>
</feature>
<dbReference type="InterPro" id="IPR051125">
    <property type="entry name" value="ABC-4/HrtB_transporter"/>
</dbReference>
<reference evidence="9" key="1">
    <citation type="submission" date="2022-08" db="EMBL/GenBank/DDBJ databases">
        <authorList>
            <person name="Li F."/>
        </authorList>
    </citation>
    <scope>NUCLEOTIDE SEQUENCE</scope>
    <source>
        <strain evidence="9">MQZ15Z-1</strain>
    </source>
</reference>
<keyword evidence="5 7" id="KW-0472">Membrane</keyword>
<feature type="transmembrane region" description="Helical" evidence="7">
    <location>
        <begin position="353"/>
        <end position="376"/>
    </location>
</feature>
<dbReference type="PANTHER" id="PTHR43738:SF2">
    <property type="entry name" value="ABC TRANSPORTER PERMEASE"/>
    <property type="match status" value="1"/>
</dbReference>
<evidence type="ECO:0000259" key="8">
    <source>
        <dbReference type="Pfam" id="PF02687"/>
    </source>
</evidence>
<evidence type="ECO:0000256" key="6">
    <source>
        <dbReference type="SAM" id="MobiDB-lite"/>
    </source>
</evidence>
<dbReference type="RefSeq" id="WP_258734084.1">
    <property type="nucleotide sequence ID" value="NZ_JANTHZ010000009.1"/>
</dbReference>
<name>A0A9X2PGE4_9HYPH</name>
<dbReference type="Pfam" id="PF02687">
    <property type="entry name" value="FtsX"/>
    <property type="match status" value="1"/>
</dbReference>
<evidence type="ECO:0000256" key="1">
    <source>
        <dbReference type="ARBA" id="ARBA00004651"/>
    </source>
</evidence>
<proteinExistence type="predicted"/>
<evidence type="ECO:0000256" key="5">
    <source>
        <dbReference type="ARBA" id="ARBA00023136"/>
    </source>
</evidence>
<keyword evidence="4 7" id="KW-1133">Transmembrane helix</keyword>
<accession>A0A9X2PGE4</accession>
<dbReference type="EMBL" id="JANTHZ010000009">
    <property type="protein sequence ID" value="MCS0496924.1"/>
    <property type="molecule type" value="Genomic_DNA"/>
</dbReference>
<evidence type="ECO:0000256" key="2">
    <source>
        <dbReference type="ARBA" id="ARBA00022475"/>
    </source>
</evidence>
<feature type="transmembrane region" description="Helical" evidence="7">
    <location>
        <begin position="405"/>
        <end position="427"/>
    </location>
</feature>
<dbReference type="Proteomes" id="UP001151088">
    <property type="component" value="Unassembled WGS sequence"/>
</dbReference>
<keyword evidence="3 7" id="KW-0812">Transmembrane</keyword>
<sequence>MFRFILADLRRHWAGVVAVTLIVALATALGVVVTLQERALRLGSARAADAFDLVIGAPGSETQLVLSSVFLQAAPLPLMPGSVLAGLVADPRVAWAAPVGFGDFVEGSPIVGTTAALVEGVGGVSEGRGFEHIGDAVIGASVGMRPGDRFHPQHGQVGGPGGVHTEASYHVVGRLKPTGTPWDRAVLVPIQAVWNLHRHEEHEEHGGQGDSEGQGASEAQPGQAEPHSFFAPAPASDEDGHDALGFDAAVDPAAVADAGAPGLPAIVVKPASIADAYKLRQQYRSERTVAVFPGEVLTRLYGTLGDVRFILSMVATGAQALVGAAILLVVTVHILQRRRQIGALRALGAPRHAIFAIVWSEAFAIIGVGLCLGFAVGYGAARALSTAFTAASGITLPVTFEPADLFRLGLLLLVTGIIASLPALLAYRQPPASALRG</sequence>
<keyword evidence="2" id="KW-1003">Cell membrane</keyword>
<keyword evidence="10" id="KW-1185">Reference proteome</keyword>
<feature type="domain" description="ABC3 transporter permease C-terminal" evidence="8">
    <location>
        <begin position="315"/>
        <end position="429"/>
    </location>
</feature>
<comment type="subcellular location">
    <subcellularLocation>
        <location evidence="1">Cell membrane</location>
        <topology evidence="1">Multi-pass membrane protein</topology>
    </subcellularLocation>
</comment>
<protein>
    <submittedName>
        <fullName evidence="9">ABC transporter permease</fullName>
    </submittedName>
</protein>
<comment type="caution">
    <text evidence="9">The sequence shown here is derived from an EMBL/GenBank/DDBJ whole genome shotgun (WGS) entry which is preliminary data.</text>
</comment>
<dbReference type="AlphaFoldDB" id="A0A9X2PGE4"/>
<gene>
    <name evidence="9" type="ORF">NVS89_17700</name>
</gene>
<dbReference type="InterPro" id="IPR003838">
    <property type="entry name" value="ABC3_permease_C"/>
</dbReference>
<dbReference type="GO" id="GO:0005886">
    <property type="term" value="C:plasma membrane"/>
    <property type="evidence" value="ECO:0007669"/>
    <property type="project" value="UniProtKB-SubCell"/>
</dbReference>
<evidence type="ECO:0000313" key="9">
    <source>
        <dbReference type="EMBL" id="MCS0496924.1"/>
    </source>
</evidence>
<organism evidence="9 10">
    <name type="scientific">Ancylobacter mangrovi</name>
    <dbReference type="NCBI Taxonomy" id="2972472"/>
    <lineage>
        <taxon>Bacteria</taxon>
        <taxon>Pseudomonadati</taxon>
        <taxon>Pseudomonadota</taxon>
        <taxon>Alphaproteobacteria</taxon>
        <taxon>Hyphomicrobiales</taxon>
        <taxon>Xanthobacteraceae</taxon>
        <taxon>Ancylobacter</taxon>
    </lineage>
</organism>